<proteinExistence type="predicted"/>
<feature type="non-terminal residue" evidence="1">
    <location>
        <position position="138"/>
    </location>
</feature>
<organism evidence="1 2">
    <name type="scientific">Ephemerocybe angulata</name>
    <dbReference type="NCBI Taxonomy" id="980116"/>
    <lineage>
        <taxon>Eukaryota</taxon>
        <taxon>Fungi</taxon>
        <taxon>Dikarya</taxon>
        <taxon>Basidiomycota</taxon>
        <taxon>Agaricomycotina</taxon>
        <taxon>Agaricomycetes</taxon>
        <taxon>Agaricomycetidae</taxon>
        <taxon>Agaricales</taxon>
        <taxon>Agaricineae</taxon>
        <taxon>Psathyrellaceae</taxon>
        <taxon>Ephemerocybe</taxon>
    </lineage>
</organism>
<dbReference type="AlphaFoldDB" id="A0A8H6HB69"/>
<keyword evidence="2" id="KW-1185">Reference proteome</keyword>
<dbReference type="Proteomes" id="UP000521943">
    <property type="component" value="Unassembled WGS sequence"/>
</dbReference>
<evidence type="ECO:0000313" key="2">
    <source>
        <dbReference type="Proteomes" id="UP000521943"/>
    </source>
</evidence>
<dbReference type="OrthoDB" id="3067340at2759"/>
<name>A0A8H6HB69_9AGAR</name>
<dbReference type="EMBL" id="JACGCI010000161">
    <property type="protein sequence ID" value="KAF6742991.1"/>
    <property type="molecule type" value="Genomic_DNA"/>
</dbReference>
<reference evidence="1 2" key="1">
    <citation type="submission" date="2020-07" db="EMBL/GenBank/DDBJ databases">
        <title>Comparative genomics of pyrophilous fungi reveals a link between fire events and developmental genes.</title>
        <authorList>
            <consortium name="DOE Joint Genome Institute"/>
            <person name="Steindorff A.S."/>
            <person name="Carver A."/>
            <person name="Calhoun S."/>
            <person name="Stillman K."/>
            <person name="Liu H."/>
            <person name="Lipzen A."/>
            <person name="Pangilinan J."/>
            <person name="Labutti K."/>
            <person name="Bruns T.D."/>
            <person name="Grigoriev I.V."/>
        </authorList>
    </citation>
    <scope>NUCLEOTIDE SEQUENCE [LARGE SCALE GENOMIC DNA]</scope>
    <source>
        <strain evidence="1 2">CBS 144469</strain>
    </source>
</reference>
<gene>
    <name evidence="1" type="ORF">DFP72DRAFT_769247</name>
</gene>
<protein>
    <submittedName>
        <fullName evidence="1">Uncharacterized protein</fullName>
    </submittedName>
</protein>
<evidence type="ECO:0000313" key="1">
    <source>
        <dbReference type="EMBL" id="KAF6742991.1"/>
    </source>
</evidence>
<sequence length="138" mass="14817">MMTETGTVLSGSAALEIVAPGSCEPRDLNFYCPVGTASQVISSLLENEGFAEVPTSLQAILAERTPFSKFEVNNGIKRLTKMVHQSSSRTVTVAESISASPVAPILFFHSTLLMNCVTGTGVMSLYPDLTYEHTGEWV</sequence>
<comment type="caution">
    <text evidence="1">The sequence shown here is derived from an EMBL/GenBank/DDBJ whole genome shotgun (WGS) entry which is preliminary data.</text>
</comment>
<accession>A0A8H6HB69</accession>